<protein>
    <submittedName>
        <fullName evidence="1">Putative tubulin-tyrosine ligase protein</fullName>
    </submittedName>
</protein>
<dbReference type="Gene3D" id="3.30.470.20">
    <property type="entry name" value="ATP-grasp fold, B domain"/>
    <property type="match status" value="1"/>
</dbReference>
<dbReference type="HOGENOM" id="CLU_031301_0_0_1"/>
<organism evidence="1 2">
    <name type="scientific">Eutypa lata (strain UCR-EL1)</name>
    <name type="common">Grapevine dieback disease fungus</name>
    <name type="synonym">Eutypa armeniacae</name>
    <dbReference type="NCBI Taxonomy" id="1287681"/>
    <lineage>
        <taxon>Eukaryota</taxon>
        <taxon>Fungi</taxon>
        <taxon>Dikarya</taxon>
        <taxon>Ascomycota</taxon>
        <taxon>Pezizomycotina</taxon>
        <taxon>Sordariomycetes</taxon>
        <taxon>Xylariomycetidae</taxon>
        <taxon>Xylariales</taxon>
        <taxon>Diatrypaceae</taxon>
        <taxon>Eutypa</taxon>
    </lineage>
</organism>
<dbReference type="KEGG" id="ela:UCREL1_2419"/>
<reference evidence="2" key="1">
    <citation type="journal article" date="2013" name="Genome Announc.">
        <title>Draft genome sequence of the grapevine dieback fungus Eutypa lata UCR-EL1.</title>
        <authorList>
            <person name="Blanco-Ulate B."/>
            <person name="Rolshausen P.E."/>
            <person name="Cantu D."/>
        </authorList>
    </citation>
    <scope>NUCLEOTIDE SEQUENCE [LARGE SCALE GENOMIC DNA]</scope>
    <source>
        <strain evidence="2">UCR-EL1</strain>
    </source>
</reference>
<gene>
    <name evidence="1" type="ORF">UCREL1_2419</name>
</gene>
<name>M7TV63_EUTLA</name>
<dbReference type="Proteomes" id="UP000012174">
    <property type="component" value="Unassembled WGS sequence"/>
</dbReference>
<proteinExistence type="predicted"/>
<dbReference type="Pfam" id="PF03133">
    <property type="entry name" value="TTL"/>
    <property type="match status" value="1"/>
</dbReference>
<dbReference type="InterPro" id="IPR004344">
    <property type="entry name" value="TTL/TTLL_fam"/>
</dbReference>
<dbReference type="PANTHER" id="PTHR47551:SF1">
    <property type="entry name" value="TUBULIN--TYROSINE LIGASE PBY1-RELATED"/>
    <property type="match status" value="1"/>
</dbReference>
<dbReference type="GO" id="GO:0000932">
    <property type="term" value="C:P-body"/>
    <property type="evidence" value="ECO:0007669"/>
    <property type="project" value="TreeGrafter"/>
</dbReference>
<dbReference type="AlphaFoldDB" id="M7TV63"/>
<keyword evidence="1" id="KW-0436">Ligase</keyword>
<accession>M7TV63</accession>
<evidence type="ECO:0000313" key="1">
    <source>
        <dbReference type="EMBL" id="EMR70540.1"/>
    </source>
</evidence>
<dbReference type="eggNOG" id="KOG2157">
    <property type="taxonomic scope" value="Eukaryota"/>
</dbReference>
<dbReference type="GO" id="GO:0016874">
    <property type="term" value="F:ligase activity"/>
    <property type="evidence" value="ECO:0007669"/>
    <property type="project" value="UniProtKB-KW"/>
</dbReference>
<dbReference type="STRING" id="1287681.M7TV63"/>
<dbReference type="PANTHER" id="PTHR47551">
    <property type="entry name" value="TUBULIN--TYROSINE LIGASE PBY1-RELATED"/>
    <property type="match status" value="1"/>
</dbReference>
<dbReference type="EMBL" id="KB705841">
    <property type="protein sequence ID" value="EMR70540.1"/>
    <property type="molecule type" value="Genomic_DNA"/>
</dbReference>
<evidence type="ECO:0000313" key="2">
    <source>
        <dbReference type="Proteomes" id="UP000012174"/>
    </source>
</evidence>
<dbReference type="InterPro" id="IPR027746">
    <property type="entry name" value="TTL"/>
</dbReference>
<sequence length="504" mass="56873">MHVFIESATPWLNEPLKGFIQHLVPPSTFHDNINAIPTNAETVFEICDGWALPQHFAAVTSAQNGLINAYPNNDALTRKSHLARVVGYWAAKRPQSLLKAHSPFTVCLSLDYAEYVDEALMAADDLSLLCSLGENEKRTPERREWWILKPALVDFGAGIRLFSTVGELAGHLELADDEVDEDEDEDEEQPAEQEIILYGNEGTADKESDKEKQQISPSLAMPGLSYLDGLITTVGSMNLDHNTSHPSVIRAEPKNRPYIPEQSHRIPSSEMCEFVAQRYITDIALLEKRKWHVRAYVLSVGRLKVHVFREMLALLALEDYKPPWLNPSLKSSLTNTALQEEEDFTKRESMRDFWALPDDLFTSRAVTEENGDGEAAVWSYSWKERVFNQICDVSAEPFRAAAHTMADKFTALDKCFELFGVDFLIDKDGTAWLLEVNDSPAFYQQGIAGPLTLRLMESVILVTLEHMGLIQSSDEQNEDVRKRMVEVLDETDKLAKSNITEIMP</sequence>
<dbReference type="SUPFAM" id="SSF56059">
    <property type="entry name" value="Glutathione synthetase ATP-binding domain-like"/>
    <property type="match status" value="1"/>
</dbReference>
<dbReference type="OrthoDB" id="202825at2759"/>
<dbReference type="PROSITE" id="PS51221">
    <property type="entry name" value="TTL"/>
    <property type="match status" value="1"/>
</dbReference>
<keyword evidence="2" id="KW-1185">Reference proteome</keyword>